<dbReference type="AlphaFoldDB" id="A0A9N8VSP3"/>
<dbReference type="OrthoDB" id="3358869at2759"/>
<sequence length="89" mass="10325">MRPIAPKQQPQIQHYINADTRATLNKQRLYNALHNQFARLQTNVSTLERQIETTSEQLKQIQNFGISQAAIFMASQRVFHVPQNDDTTM</sequence>
<dbReference type="Pfam" id="PF08227">
    <property type="entry name" value="DASH_Hsk3"/>
    <property type="match status" value="1"/>
</dbReference>
<dbReference type="Proteomes" id="UP000789572">
    <property type="component" value="Unassembled WGS sequence"/>
</dbReference>
<evidence type="ECO:0000313" key="2">
    <source>
        <dbReference type="EMBL" id="CAG8459962.1"/>
    </source>
</evidence>
<dbReference type="EMBL" id="CAJVPJ010000027">
    <property type="protein sequence ID" value="CAG8459962.1"/>
    <property type="molecule type" value="Genomic_DNA"/>
</dbReference>
<gene>
    <name evidence="2" type="ORF">POCULU_LOCUS506</name>
</gene>
<proteinExistence type="predicted"/>
<dbReference type="GO" id="GO:0051010">
    <property type="term" value="F:microtubule plus-end binding"/>
    <property type="evidence" value="ECO:0007669"/>
    <property type="project" value="TreeGrafter"/>
</dbReference>
<dbReference type="PANTHER" id="PTHR28289:SF1">
    <property type="entry name" value="DASH COMPLEX SUBUNIT HSK3"/>
    <property type="match status" value="1"/>
</dbReference>
<keyword evidence="3" id="KW-1185">Reference proteome</keyword>
<keyword evidence="1" id="KW-0175">Coiled coil</keyword>
<dbReference type="GO" id="GO:0042729">
    <property type="term" value="C:DASH complex"/>
    <property type="evidence" value="ECO:0007669"/>
    <property type="project" value="TreeGrafter"/>
</dbReference>
<evidence type="ECO:0000256" key="1">
    <source>
        <dbReference type="SAM" id="Coils"/>
    </source>
</evidence>
<accession>A0A9N8VSP3</accession>
<organism evidence="2 3">
    <name type="scientific">Paraglomus occultum</name>
    <dbReference type="NCBI Taxonomy" id="144539"/>
    <lineage>
        <taxon>Eukaryota</taxon>
        <taxon>Fungi</taxon>
        <taxon>Fungi incertae sedis</taxon>
        <taxon>Mucoromycota</taxon>
        <taxon>Glomeromycotina</taxon>
        <taxon>Glomeromycetes</taxon>
        <taxon>Paraglomerales</taxon>
        <taxon>Paraglomeraceae</taxon>
        <taxon>Paraglomus</taxon>
    </lineage>
</organism>
<name>A0A9N8VSP3_9GLOM</name>
<feature type="coiled-coil region" evidence="1">
    <location>
        <begin position="30"/>
        <end position="64"/>
    </location>
</feature>
<dbReference type="PANTHER" id="PTHR28289">
    <property type="entry name" value="DASH COMPLEX SUBUNIT HSK3"/>
    <property type="match status" value="1"/>
</dbReference>
<dbReference type="GO" id="GO:0008608">
    <property type="term" value="P:attachment of spindle microtubules to kinetochore"/>
    <property type="evidence" value="ECO:0007669"/>
    <property type="project" value="InterPro"/>
</dbReference>
<dbReference type="InterPro" id="IPR042332">
    <property type="entry name" value="Hsk3"/>
</dbReference>
<evidence type="ECO:0000313" key="3">
    <source>
        <dbReference type="Proteomes" id="UP000789572"/>
    </source>
</evidence>
<protein>
    <submittedName>
        <fullName evidence="2">3008_t:CDS:1</fullName>
    </submittedName>
</protein>
<reference evidence="2" key="1">
    <citation type="submission" date="2021-06" db="EMBL/GenBank/DDBJ databases">
        <authorList>
            <person name="Kallberg Y."/>
            <person name="Tangrot J."/>
            <person name="Rosling A."/>
        </authorList>
    </citation>
    <scope>NUCLEOTIDE SEQUENCE</scope>
    <source>
        <strain evidence="2">IA702</strain>
    </source>
</reference>
<dbReference type="InterPro" id="IPR013183">
    <property type="entry name" value="Hsk3-like"/>
</dbReference>
<comment type="caution">
    <text evidence="2">The sequence shown here is derived from an EMBL/GenBank/DDBJ whole genome shotgun (WGS) entry which is preliminary data.</text>
</comment>